<gene>
    <name evidence="2" type="ORF">GCM10010361_10010</name>
</gene>
<reference evidence="2 3" key="1">
    <citation type="journal article" date="2019" name="Int. J. Syst. Evol. Microbiol.">
        <title>The Global Catalogue of Microorganisms (GCM) 10K type strain sequencing project: providing services to taxonomists for standard genome sequencing and annotation.</title>
        <authorList>
            <consortium name="The Broad Institute Genomics Platform"/>
            <consortium name="The Broad Institute Genome Sequencing Center for Infectious Disease"/>
            <person name="Wu L."/>
            <person name="Ma J."/>
        </authorList>
    </citation>
    <scope>NUCLEOTIDE SEQUENCE [LARGE SCALE GENOMIC DNA]</scope>
    <source>
        <strain evidence="2 3">JCM 4805</strain>
    </source>
</reference>
<dbReference type="Pfam" id="PF25637">
    <property type="entry name" value="DUF7942"/>
    <property type="match status" value="1"/>
</dbReference>
<evidence type="ECO:0000256" key="1">
    <source>
        <dbReference type="SAM" id="Phobius"/>
    </source>
</evidence>
<dbReference type="EMBL" id="BAAABY010000009">
    <property type="protein sequence ID" value="GAA0448101.1"/>
    <property type="molecule type" value="Genomic_DNA"/>
</dbReference>
<dbReference type="NCBIfam" id="NF046119">
    <property type="entry name" value="memb_SCO4225"/>
    <property type="match status" value="1"/>
</dbReference>
<feature type="transmembrane region" description="Helical" evidence="1">
    <location>
        <begin position="71"/>
        <end position="90"/>
    </location>
</feature>
<feature type="transmembrane region" description="Helical" evidence="1">
    <location>
        <begin position="42"/>
        <end position="64"/>
    </location>
</feature>
<evidence type="ECO:0000313" key="2">
    <source>
        <dbReference type="EMBL" id="GAA0448101.1"/>
    </source>
</evidence>
<keyword evidence="1" id="KW-0812">Transmembrane</keyword>
<dbReference type="InterPro" id="IPR057702">
    <property type="entry name" value="DUF7942"/>
</dbReference>
<keyword evidence="1" id="KW-0472">Membrane</keyword>
<evidence type="ECO:0000313" key="3">
    <source>
        <dbReference type="Proteomes" id="UP001500909"/>
    </source>
</evidence>
<dbReference type="Proteomes" id="UP001500909">
    <property type="component" value="Unassembled WGS sequence"/>
</dbReference>
<keyword evidence="3" id="KW-1185">Reference proteome</keyword>
<sequence>MNTDTVNTDTMNTAHKEQTDTMTDPAAPHTALRTVRHALGSLAARLYLVVCAALLLWAIVVSYGDNPDASFAGVVPTIATAPVSLVMLALPDHFSLFFLPVIVGALVNAVLIGWCARTLRQPGGHRPL</sequence>
<feature type="transmembrane region" description="Helical" evidence="1">
    <location>
        <begin position="96"/>
        <end position="116"/>
    </location>
</feature>
<comment type="caution">
    <text evidence="2">The sequence shown here is derived from an EMBL/GenBank/DDBJ whole genome shotgun (WGS) entry which is preliminary data.</text>
</comment>
<dbReference type="RefSeq" id="WP_346093307.1">
    <property type="nucleotide sequence ID" value="NZ_BAAABY010000009.1"/>
</dbReference>
<organism evidence="2 3">
    <name type="scientific">Streptomyces olivaceiscleroticus</name>
    <dbReference type="NCBI Taxonomy" id="68245"/>
    <lineage>
        <taxon>Bacteria</taxon>
        <taxon>Bacillati</taxon>
        <taxon>Actinomycetota</taxon>
        <taxon>Actinomycetes</taxon>
        <taxon>Kitasatosporales</taxon>
        <taxon>Streptomycetaceae</taxon>
        <taxon>Streptomyces</taxon>
    </lineage>
</organism>
<proteinExistence type="predicted"/>
<name>A0ABN0ZHP7_9ACTN</name>
<protein>
    <submittedName>
        <fullName evidence="2">Uncharacterized protein</fullName>
    </submittedName>
</protein>
<accession>A0ABN0ZHP7</accession>
<keyword evidence="1" id="KW-1133">Transmembrane helix</keyword>